<comment type="caution">
    <text evidence="2">The sequence shown here is derived from an EMBL/GenBank/DDBJ whole genome shotgun (WGS) entry which is preliminary data.</text>
</comment>
<keyword evidence="3" id="KW-1185">Reference proteome</keyword>
<accession>A0A7J7XCJ8</accession>
<sequence length="228" mass="23983">MDPGAGPPPPASAGRPAPARGAQPGPPPLARGPRSVLGPGPPLAVFAFVFPPIKRRKMKAAAAGLARRPPGEGRGAEAGAGAGAQPAPRGGSTPWTSLHCRQTWGWTAGNRENGLPSPGDANHQPWMPVCSLLEENGTKHTLSQLTRQRHGSRPQKPSGQRGGQQRTFMEAVSEGAGTQGRGQWGRHRERSLPLTPHRPSFSKERCPDPQPPCVLQTSVLNLPNAVTL</sequence>
<dbReference type="AlphaFoldDB" id="A0A7J7XCJ8"/>
<feature type="compositionally biased region" description="Pro residues" evidence="1">
    <location>
        <begin position="1"/>
        <end position="11"/>
    </location>
</feature>
<dbReference type="Proteomes" id="UP000558488">
    <property type="component" value="Unassembled WGS sequence"/>
</dbReference>
<feature type="region of interest" description="Disordered" evidence="1">
    <location>
        <begin position="142"/>
        <end position="212"/>
    </location>
</feature>
<reference evidence="2 3" key="1">
    <citation type="journal article" date="2020" name="Nature">
        <title>Six reference-quality genomes reveal evolution of bat adaptations.</title>
        <authorList>
            <person name="Jebb D."/>
            <person name="Huang Z."/>
            <person name="Pippel M."/>
            <person name="Hughes G.M."/>
            <person name="Lavrichenko K."/>
            <person name="Devanna P."/>
            <person name="Winkler S."/>
            <person name="Jermiin L.S."/>
            <person name="Skirmuntt E.C."/>
            <person name="Katzourakis A."/>
            <person name="Burkitt-Gray L."/>
            <person name="Ray D.A."/>
            <person name="Sullivan K.A.M."/>
            <person name="Roscito J.G."/>
            <person name="Kirilenko B.M."/>
            <person name="Davalos L.M."/>
            <person name="Corthals A.P."/>
            <person name="Power M.L."/>
            <person name="Jones G."/>
            <person name="Ransome R.D."/>
            <person name="Dechmann D.K.N."/>
            <person name="Locatelli A.G."/>
            <person name="Puechmaille S.J."/>
            <person name="Fedrigo O."/>
            <person name="Jarvis E.D."/>
            <person name="Hiller M."/>
            <person name="Vernes S.C."/>
            <person name="Myers E.W."/>
            <person name="Teeling E.C."/>
        </authorList>
    </citation>
    <scope>NUCLEOTIDE SEQUENCE [LARGE SCALE GENOMIC DNA]</scope>
    <source>
        <strain evidence="2">MPipKuh1</strain>
        <tissue evidence="2">Flight muscle</tissue>
    </source>
</reference>
<evidence type="ECO:0000313" key="2">
    <source>
        <dbReference type="EMBL" id="KAF6347395.1"/>
    </source>
</evidence>
<gene>
    <name evidence="2" type="ORF">mPipKuh1_015939</name>
</gene>
<feature type="region of interest" description="Disordered" evidence="1">
    <location>
        <begin position="57"/>
        <end position="95"/>
    </location>
</feature>
<evidence type="ECO:0000256" key="1">
    <source>
        <dbReference type="SAM" id="MobiDB-lite"/>
    </source>
</evidence>
<feature type="compositionally biased region" description="Polar residues" evidence="1">
    <location>
        <begin position="155"/>
        <end position="167"/>
    </location>
</feature>
<dbReference type="EMBL" id="JACAGB010000008">
    <property type="protein sequence ID" value="KAF6347395.1"/>
    <property type="molecule type" value="Genomic_DNA"/>
</dbReference>
<feature type="region of interest" description="Disordered" evidence="1">
    <location>
        <begin position="1"/>
        <end position="41"/>
    </location>
</feature>
<organism evidence="2 3">
    <name type="scientific">Pipistrellus kuhlii</name>
    <name type="common">Kuhl's pipistrelle</name>
    <dbReference type="NCBI Taxonomy" id="59472"/>
    <lineage>
        <taxon>Eukaryota</taxon>
        <taxon>Metazoa</taxon>
        <taxon>Chordata</taxon>
        <taxon>Craniata</taxon>
        <taxon>Vertebrata</taxon>
        <taxon>Euteleostomi</taxon>
        <taxon>Mammalia</taxon>
        <taxon>Eutheria</taxon>
        <taxon>Laurasiatheria</taxon>
        <taxon>Chiroptera</taxon>
        <taxon>Yangochiroptera</taxon>
        <taxon>Vespertilionidae</taxon>
        <taxon>Pipistrellus</taxon>
    </lineage>
</organism>
<name>A0A7J7XCJ8_PIPKU</name>
<evidence type="ECO:0000313" key="3">
    <source>
        <dbReference type="Proteomes" id="UP000558488"/>
    </source>
</evidence>
<proteinExistence type="predicted"/>
<feature type="compositionally biased region" description="Low complexity" evidence="1">
    <location>
        <begin position="12"/>
        <end position="23"/>
    </location>
</feature>
<protein>
    <submittedName>
        <fullName evidence="2">Solute carrier family 22 member 4</fullName>
    </submittedName>
</protein>